<dbReference type="Gene3D" id="2.40.50.100">
    <property type="match status" value="1"/>
</dbReference>
<dbReference type="NCBIfam" id="TIGR01730">
    <property type="entry name" value="RND_mfp"/>
    <property type="match status" value="1"/>
</dbReference>
<evidence type="ECO:0000313" key="7">
    <source>
        <dbReference type="Proteomes" id="UP000249754"/>
    </source>
</evidence>
<evidence type="ECO:0000259" key="5">
    <source>
        <dbReference type="Pfam" id="PF25989"/>
    </source>
</evidence>
<accession>A0A327SJS7</accession>
<dbReference type="GO" id="GO:1990281">
    <property type="term" value="C:efflux pump complex"/>
    <property type="evidence" value="ECO:0007669"/>
    <property type="project" value="TreeGrafter"/>
</dbReference>
<feature type="domain" description="CusB-like beta-barrel" evidence="3">
    <location>
        <begin position="214"/>
        <end position="286"/>
    </location>
</feature>
<dbReference type="Gene3D" id="2.40.30.170">
    <property type="match status" value="1"/>
</dbReference>
<evidence type="ECO:0000256" key="2">
    <source>
        <dbReference type="SAM" id="SignalP"/>
    </source>
</evidence>
<dbReference type="Pfam" id="PF25989">
    <property type="entry name" value="YknX_C"/>
    <property type="match status" value="1"/>
</dbReference>
<dbReference type="InterPro" id="IPR058637">
    <property type="entry name" value="YknX-like_C"/>
</dbReference>
<sequence>MKLNKYTLTISILASLVFAGCASDKAKQKQPQTKANQAEAVQFIHPVSDQPSYSLSLPGELKPYEEVVIYPKVKGFVKKIFADRGSKVKKGQLLAILEAPEISQHYLSARADENKFYEDYLYSLQAYERLKKAATRAGAVAAIELDKARSKFRSDSAAYAAVKATTGASAQLQQYLRIMAPFDGTVIHKNISAGALVGDHAPLFSIAQTNRLRLTVAIPEKHVQAVGKDMKVSFTVSDHPDQLFFSVLSRKSDLLQQDSRSVTAEFDVLNAQHILNGGEYAQVKLTLKRPHATLWVPVSSIVIAQSGIFIVKIENNKSKRISVTAGTRNGELQEVFGPVKETDQILVKGTEELADGTEVKLKS</sequence>
<evidence type="ECO:0000313" key="6">
    <source>
        <dbReference type="EMBL" id="RAJ28154.1"/>
    </source>
</evidence>
<feature type="signal peptide" evidence="2">
    <location>
        <begin position="1"/>
        <end position="19"/>
    </location>
</feature>
<dbReference type="InterPro" id="IPR058647">
    <property type="entry name" value="BSH_CzcB-like"/>
</dbReference>
<dbReference type="GO" id="GO:0015562">
    <property type="term" value="F:efflux transmembrane transporter activity"/>
    <property type="evidence" value="ECO:0007669"/>
    <property type="project" value="TreeGrafter"/>
</dbReference>
<dbReference type="Gene3D" id="2.40.420.20">
    <property type="match status" value="1"/>
</dbReference>
<feature type="chain" id="PRO_5016405043" evidence="2">
    <location>
        <begin position="20"/>
        <end position="363"/>
    </location>
</feature>
<dbReference type="PANTHER" id="PTHR30469">
    <property type="entry name" value="MULTIDRUG RESISTANCE PROTEIN MDTA"/>
    <property type="match status" value="1"/>
</dbReference>
<dbReference type="EMBL" id="QLLR01000019">
    <property type="protein sequence ID" value="RAJ28154.1"/>
    <property type="molecule type" value="Genomic_DNA"/>
</dbReference>
<protein>
    <submittedName>
        <fullName evidence="6">RND family efflux transporter MFP subunit</fullName>
    </submittedName>
</protein>
<dbReference type="PANTHER" id="PTHR30469:SF37">
    <property type="entry name" value="RAGD PROTEIN"/>
    <property type="match status" value="1"/>
</dbReference>
<proteinExistence type="inferred from homology"/>
<evidence type="ECO:0000259" key="4">
    <source>
        <dbReference type="Pfam" id="PF25973"/>
    </source>
</evidence>
<comment type="similarity">
    <text evidence="1">Belongs to the membrane fusion protein (MFP) (TC 8.A.1) family.</text>
</comment>
<keyword evidence="2" id="KW-0732">Signal</keyword>
<evidence type="ECO:0000259" key="3">
    <source>
        <dbReference type="Pfam" id="PF25954"/>
    </source>
</evidence>
<feature type="domain" description="CzcB-like barrel-sandwich hybrid" evidence="4">
    <location>
        <begin position="67"/>
        <end position="207"/>
    </location>
</feature>
<dbReference type="Pfam" id="PF25973">
    <property type="entry name" value="BSH_CzcB"/>
    <property type="match status" value="1"/>
</dbReference>
<dbReference type="AlphaFoldDB" id="A0A327SJS7"/>
<dbReference type="Proteomes" id="UP000249754">
    <property type="component" value="Unassembled WGS sequence"/>
</dbReference>
<organism evidence="6 7">
    <name type="scientific">Pedobacter cryoconitis</name>
    <dbReference type="NCBI Taxonomy" id="188932"/>
    <lineage>
        <taxon>Bacteria</taxon>
        <taxon>Pseudomonadati</taxon>
        <taxon>Bacteroidota</taxon>
        <taxon>Sphingobacteriia</taxon>
        <taxon>Sphingobacteriales</taxon>
        <taxon>Sphingobacteriaceae</taxon>
        <taxon>Pedobacter</taxon>
    </lineage>
</organism>
<dbReference type="SUPFAM" id="SSF111369">
    <property type="entry name" value="HlyD-like secretion proteins"/>
    <property type="match status" value="1"/>
</dbReference>
<dbReference type="InterPro" id="IPR006143">
    <property type="entry name" value="RND_pump_MFP"/>
</dbReference>
<dbReference type="Gene3D" id="1.10.287.470">
    <property type="entry name" value="Helix hairpin bin"/>
    <property type="match status" value="1"/>
</dbReference>
<dbReference type="RefSeq" id="WP_111634887.1">
    <property type="nucleotide sequence ID" value="NZ_QLLR01000019.1"/>
</dbReference>
<name>A0A327SJS7_9SPHI</name>
<dbReference type="PROSITE" id="PS51257">
    <property type="entry name" value="PROKAR_LIPOPROTEIN"/>
    <property type="match status" value="1"/>
</dbReference>
<reference evidence="6 7" key="1">
    <citation type="submission" date="2018-06" db="EMBL/GenBank/DDBJ databases">
        <title>Genomic Encyclopedia of Archaeal and Bacterial Type Strains, Phase II (KMG-II): from individual species to whole genera.</title>
        <authorList>
            <person name="Goeker M."/>
        </authorList>
    </citation>
    <scope>NUCLEOTIDE SEQUENCE [LARGE SCALE GENOMIC DNA]</scope>
    <source>
        <strain evidence="6 7">DSM 14825</strain>
    </source>
</reference>
<feature type="domain" description="YknX-like C-terminal permuted SH3-like" evidence="5">
    <location>
        <begin position="295"/>
        <end position="360"/>
    </location>
</feature>
<dbReference type="Pfam" id="PF25954">
    <property type="entry name" value="Beta-barrel_RND_2"/>
    <property type="match status" value="1"/>
</dbReference>
<dbReference type="InterPro" id="IPR058792">
    <property type="entry name" value="Beta-barrel_RND_2"/>
</dbReference>
<dbReference type="OrthoDB" id="9806939at2"/>
<comment type="caution">
    <text evidence="6">The sequence shown here is derived from an EMBL/GenBank/DDBJ whole genome shotgun (WGS) entry which is preliminary data.</text>
</comment>
<evidence type="ECO:0000256" key="1">
    <source>
        <dbReference type="ARBA" id="ARBA00009477"/>
    </source>
</evidence>
<gene>
    <name evidence="6" type="ORF">LY11_03474</name>
</gene>